<sequence>MVVRLQAHAFKKDPGDVTGAFLPLAEGDVVIIDSITICGLGYVDPSKFERAVVVSKFVPRVTKAVPVARRLYGDDRFREVAEEYLRRVKCFKRGPHKLCVAPYGMDYQEALKIIEERSVRRGLPEEVILAHELASAAGLWLTRAPSPLGS</sequence>
<dbReference type="Gene3D" id="3.30.2170.10">
    <property type="entry name" value="archaeoglobus fulgidus dsm 4304 superfamily"/>
    <property type="match status" value="1"/>
</dbReference>
<dbReference type="KEGG" id="iho:Igni_0251"/>
<dbReference type="GeneID" id="5561849"/>
<dbReference type="eggNOG" id="arCOG00928">
    <property type="taxonomic scope" value="Archaea"/>
</dbReference>
<protein>
    <submittedName>
        <fullName evidence="1">Uncharacterized protein</fullName>
    </submittedName>
</protein>
<evidence type="ECO:0000313" key="2">
    <source>
        <dbReference type="Proteomes" id="UP000000262"/>
    </source>
</evidence>
<dbReference type="OrthoDB" id="380473at2157"/>
<reference evidence="1 2" key="1">
    <citation type="journal article" date="2008" name="Genome Biol.">
        <title>A genomic analysis of the archaeal system Ignicoccus hospitalis-Nanoarchaeum equitans.</title>
        <authorList>
            <person name="Podar M."/>
            <person name="Anderson I."/>
            <person name="Makarova K.S."/>
            <person name="Elkins J.G."/>
            <person name="Ivanova N."/>
            <person name="Wall M.A."/>
            <person name="Lykidis A."/>
            <person name="Mavromatis K."/>
            <person name="Sun H."/>
            <person name="Hudson M.E."/>
            <person name="Chen W."/>
            <person name="Deciu C."/>
            <person name="Hutchison D."/>
            <person name="Eads J.R."/>
            <person name="Anderson A."/>
            <person name="Fernandes F."/>
            <person name="Szeto E."/>
            <person name="Lapidus A."/>
            <person name="Kyrpides N.C."/>
            <person name="Saier M.H.Jr."/>
            <person name="Richardson P.M."/>
            <person name="Rachel R."/>
            <person name="Huber H."/>
            <person name="Eisen J.A."/>
            <person name="Koonin E.V."/>
            <person name="Keller M."/>
            <person name="Stetter K.O."/>
        </authorList>
    </citation>
    <scope>NUCLEOTIDE SEQUENCE [LARGE SCALE GENOMIC DNA]</scope>
    <source>
        <strain evidence="2">KIN4/I / DSM 18386 / JCM 14125</strain>
    </source>
</reference>
<accession>A8A933</accession>
<evidence type="ECO:0000313" key="1">
    <source>
        <dbReference type="EMBL" id="ABU81435.1"/>
    </source>
</evidence>
<dbReference type="EMBL" id="CP000816">
    <property type="protein sequence ID" value="ABU81435.1"/>
    <property type="molecule type" value="Genomic_DNA"/>
</dbReference>
<dbReference type="RefSeq" id="WP_011998287.1">
    <property type="nucleotide sequence ID" value="NC_009776.1"/>
</dbReference>
<dbReference type="STRING" id="453591.Igni_0251"/>
<dbReference type="Proteomes" id="UP000000262">
    <property type="component" value="Chromosome"/>
</dbReference>
<dbReference type="HOGENOM" id="CLU_1736392_0_0_2"/>
<proteinExistence type="predicted"/>
<keyword evidence="2" id="KW-1185">Reference proteome</keyword>
<dbReference type="AlphaFoldDB" id="A8A933"/>
<gene>
    <name evidence="1" type="ordered locus">Igni_0251</name>
</gene>
<organism evidence="1 2">
    <name type="scientific">Ignicoccus hospitalis (strain KIN4/I / DSM 18386 / JCM 14125)</name>
    <dbReference type="NCBI Taxonomy" id="453591"/>
    <lineage>
        <taxon>Archaea</taxon>
        <taxon>Thermoproteota</taxon>
        <taxon>Thermoprotei</taxon>
        <taxon>Desulfurococcales</taxon>
        <taxon>Desulfurococcaceae</taxon>
        <taxon>Ignicoccus</taxon>
    </lineage>
</organism>
<name>A8A933_IGNH4</name>